<dbReference type="EMBL" id="LN827929">
    <property type="protein sequence ID" value="CEZ20162.1"/>
    <property type="molecule type" value="Genomic_DNA"/>
</dbReference>
<feature type="signal peptide" evidence="1">
    <location>
        <begin position="1"/>
        <end position="23"/>
    </location>
</feature>
<evidence type="ECO:0000256" key="1">
    <source>
        <dbReference type="SAM" id="SignalP"/>
    </source>
</evidence>
<name>A0A0D6EX00_9PROT</name>
<keyword evidence="1" id="KW-0732">Signal</keyword>
<organism evidence="2 3">
    <name type="scientific">Candidatus Methylopumilus planktonicus</name>
    <dbReference type="NCBI Taxonomy" id="1581557"/>
    <lineage>
        <taxon>Bacteria</taxon>
        <taxon>Pseudomonadati</taxon>
        <taxon>Pseudomonadota</taxon>
        <taxon>Betaproteobacteria</taxon>
        <taxon>Nitrosomonadales</taxon>
        <taxon>Methylophilaceae</taxon>
        <taxon>Candidatus Methylopumilus</taxon>
    </lineage>
</organism>
<dbReference type="SUPFAM" id="SSF56935">
    <property type="entry name" value="Porins"/>
    <property type="match status" value="1"/>
</dbReference>
<proteinExistence type="predicted"/>
<accession>A0A0D6EX00</accession>
<sequence>MNKNIKLAVAGAVLALSSHASNAGIIIPAGEWTLDVNGNVNAFANWTKTDHAASITGGIAAGKDSQNEDQTQGINTGLLPSWLGFTGTTRQNDTDVSFTISMQPNVSDNGAAGDTATPLFRQSYLTFGDKSWGSVKLGKDIGIFASDAILNDMTLLGVGAGALNSGGATTLGGIGTGYVYAAWKGQVAYTTPNFNGFQATVGITNPNQGLTSTGVASASSLLFQDRFGIEGKASYSFAADNFSGKIWVGGASMKVKTADNNAGVPSGTAYEYSATAADIGANVNAGNVGLTGYYYSGEGLGTTTFLSQGYKTGSGKRDSDGGYVQLTYKLPTATKFGLAFGRSNLDLASGESSASNTLVDSNERITAGLYHPLTKHLNLVAEWNQVETKAHGGLKNENTTGSLGAILFF</sequence>
<dbReference type="STRING" id="1581557.BN1208_1282"/>
<dbReference type="Proteomes" id="UP000064007">
    <property type="component" value="Chromosome 1"/>
</dbReference>
<dbReference type="KEGG" id="mbat:BN1208_1282"/>
<protein>
    <recommendedName>
        <fullName evidence="4">Porin</fullName>
    </recommendedName>
</protein>
<evidence type="ECO:0008006" key="4">
    <source>
        <dbReference type="Google" id="ProtNLM"/>
    </source>
</evidence>
<dbReference type="HOGENOM" id="CLU_032382_0_0_4"/>
<evidence type="ECO:0000313" key="2">
    <source>
        <dbReference type="EMBL" id="CEZ20162.1"/>
    </source>
</evidence>
<dbReference type="RefSeq" id="WP_046488916.1">
    <property type="nucleotide sequence ID" value="NZ_LN827929.1"/>
</dbReference>
<dbReference type="OrthoDB" id="8735103at2"/>
<keyword evidence="3" id="KW-1185">Reference proteome</keyword>
<evidence type="ECO:0000313" key="3">
    <source>
        <dbReference type="Proteomes" id="UP000064007"/>
    </source>
</evidence>
<dbReference type="Gene3D" id="2.40.160.10">
    <property type="entry name" value="Porin"/>
    <property type="match status" value="1"/>
</dbReference>
<dbReference type="InterPro" id="IPR023614">
    <property type="entry name" value="Porin_dom_sf"/>
</dbReference>
<gene>
    <name evidence="2" type="ORF">BN1208_1282</name>
</gene>
<dbReference type="AlphaFoldDB" id="A0A0D6EX00"/>
<feature type="chain" id="PRO_5002303604" description="Porin" evidence="1">
    <location>
        <begin position="24"/>
        <end position="409"/>
    </location>
</feature>
<reference evidence="3" key="1">
    <citation type="submission" date="2014-12" db="EMBL/GenBank/DDBJ databases">
        <authorList>
            <person name="Salcher M.M."/>
        </authorList>
    </citation>
    <scope>NUCLEOTIDE SEQUENCE [LARGE SCALE GENOMIC DNA]</scope>
    <source>
        <strain evidence="3">MMS-10A-171</strain>
    </source>
</reference>